<evidence type="ECO:0000313" key="2">
    <source>
        <dbReference type="EMBL" id="MCS3920740.1"/>
    </source>
</evidence>
<feature type="transmembrane region" description="Helical" evidence="1">
    <location>
        <begin position="157"/>
        <end position="174"/>
    </location>
</feature>
<evidence type="ECO:0000256" key="1">
    <source>
        <dbReference type="SAM" id="Phobius"/>
    </source>
</evidence>
<feature type="transmembrane region" description="Helical" evidence="1">
    <location>
        <begin position="39"/>
        <end position="62"/>
    </location>
</feature>
<feature type="transmembrane region" description="Helical" evidence="1">
    <location>
        <begin position="696"/>
        <end position="716"/>
    </location>
</feature>
<dbReference type="Gene3D" id="3.40.50.150">
    <property type="entry name" value="Vaccinia Virus protein VP39"/>
    <property type="match status" value="1"/>
</dbReference>
<feature type="transmembrane region" description="Helical" evidence="1">
    <location>
        <begin position="597"/>
        <end position="616"/>
    </location>
</feature>
<keyword evidence="1" id="KW-1133">Transmembrane helix</keyword>
<accession>A0ABT2EUZ4</accession>
<feature type="transmembrane region" description="Helical" evidence="1">
    <location>
        <begin position="563"/>
        <end position="585"/>
    </location>
</feature>
<keyword evidence="3" id="KW-1185">Reference proteome</keyword>
<feature type="transmembrane region" description="Helical" evidence="1">
    <location>
        <begin position="131"/>
        <end position="151"/>
    </location>
</feature>
<dbReference type="InterPro" id="IPR036259">
    <property type="entry name" value="MFS_trans_sf"/>
</dbReference>
<dbReference type="CDD" id="cd02440">
    <property type="entry name" value="AdoMet_MTases"/>
    <property type="match status" value="1"/>
</dbReference>
<feature type="transmembrane region" description="Helical" evidence="1">
    <location>
        <begin position="760"/>
        <end position="778"/>
    </location>
</feature>
<proteinExistence type="predicted"/>
<protein>
    <submittedName>
        <fullName evidence="2">MFS family permease</fullName>
    </submittedName>
</protein>
<evidence type="ECO:0000313" key="3">
    <source>
        <dbReference type="Proteomes" id="UP001204798"/>
    </source>
</evidence>
<feature type="transmembrane region" description="Helical" evidence="1">
    <location>
        <begin position="636"/>
        <end position="653"/>
    </location>
</feature>
<keyword evidence="1" id="KW-0472">Membrane</keyword>
<reference evidence="2 3" key="1">
    <citation type="submission" date="2022-08" db="EMBL/GenBank/DDBJ databases">
        <title>Bacterial and archaeal communities from various locations to study Microbial Dark Matter (Phase II).</title>
        <authorList>
            <person name="Stepanauskas R."/>
        </authorList>
    </citation>
    <scope>NUCLEOTIDE SEQUENCE [LARGE SCALE GENOMIC DNA]</scope>
    <source>
        <strain evidence="2 3">PD1</strain>
    </source>
</reference>
<name>A0ABT2EUZ4_9BACT</name>
<feature type="transmembrane region" description="Helical" evidence="1">
    <location>
        <begin position="728"/>
        <end position="754"/>
    </location>
</feature>
<feature type="transmembrane region" description="Helical" evidence="1">
    <location>
        <begin position="665"/>
        <end position="684"/>
    </location>
</feature>
<organism evidence="2 3">
    <name type="scientific">Candidatus Fervidibacter sacchari</name>
    <dbReference type="NCBI Taxonomy" id="1448929"/>
    <lineage>
        <taxon>Bacteria</taxon>
        <taxon>Candidatus Fervidibacterota</taxon>
        <taxon>Candidatus Fervidibacter</taxon>
    </lineage>
</organism>
<gene>
    <name evidence="2" type="ORF">M2350_003175</name>
</gene>
<dbReference type="InterPro" id="IPR029063">
    <property type="entry name" value="SAM-dependent_MTases_sf"/>
</dbReference>
<dbReference type="SUPFAM" id="SSF103473">
    <property type="entry name" value="MFS general substrate transporter"/>
    <property type="match status" value="1"/>
</dbReference>
<dbReference type="SUPFAM" id="SSF53335">
    <property type="entry name" value="S-adenosyl-L-methionine-dependent methyltransferases"/>
    <property type="match status" value="1"/>
</dbReference>
<feature type="transmembrane region" description="Helical" evidence="1">
    <location>
        <begin position="69"/>
        <end position="88"/>
    </location>
</feature>
<feature type="transmembrane region" description="Helical" evidence="1">
    <location>
        <begin position="100"/>
        <end position="122"/>
    </location>
</feature>
<dbReference type="RefSeq" id="WP_259100841.1">
    <property type="nucleotide sequence ID" value="NZ_CP130454.1"/>
</dbReference>
<feature type="transmembrane region" description="Helical" evidence="1">
    <location>
        <begin position="181"/>
        <end position="201"/>
    </location>
</feature>
<keyword evidence="1" id="KW-0812">Transmembrane</keyword>
<sequence>MAALQRTKVMLLVVFLLSFCGLGTEIALTRVFAVVLRYHFAFLAIAIALCGLGLGGYIAHWLREKGERIIAWLTIGFAATTSFAAWFLPAVLLPNFPTAFWLAGLVALLPFLFLGMTMALLFDRYSAVSGYLYGADLLGAALAAVGSILVLNAFGGLNAVIFFAGVIFLAAAITQSIAFKAFLRLILPLFLGLVCFGFSYANRNYRIFDLPPVHHARPEMVKPMLAELATGKSKIIATIWDSFARTDVVKDEGVDDLLHIYTDGEVPALMVRLRKGNLKDGEWLMGTLMGVPYALLTFPKDKGQKRREINSVLALGSGGGVDVICSLIAGAKRVDAVDVNPAMKIFAEKFRDFNGGIYEKPGVRFYIAEARAFVKQTRNRYDLVIMALTQTATMGKAGLALVESYVHTKDACHDYWRVLSDKGIVALITQEPALALRWWLTCLEVVQEQTGKNPSEAALHLGWWELPRELWGATPYRQLVVMSKRPFSKDDAELLLTVTERWKIIPVFVPFVAADEPLREVARGDYTAEDVIAETLWRYQINVRPVTDDAPFFVDLSPAIPPIMWQFIVSAIVIVFAFGLIAGLAEWKKSTGRTLSLRTFGFPTLYVALLGVGFMFVEIGLMQRTMLLLGSPTHTLAMFVGALLLGGAVGSVLTQRRAQEKLGDWAATACALVAAVSAILGLVVSPLVNALHELPLALRAISLFALTVTLGIPMGMPFPSAMRLAPTLWAVSVSYLWGVNGVTSVVGSVGAVLIGKLFGYSKAVIAGAVCYLLAAAIMRKMCGVREIH</sequence>
<comment type="caution">
    <text evidence="2">The sequence shown here is derived from an EMBL/GenBank/DDBJ whole genome shotgun (WGS) entry which is preliminary data.</text>
</comment>
<dbReference type="Proteomes" id="UP001204798">
    <property type="component" value="Unassembled WGS sequence"/>
</dbReference>
<dbReference type="EMBL" id="JANUCP010000006">
    <property type="protein sequence ID" value="MCS3920740.1"/>
    <property type="molecule type" value="Genomic_DNA"/>
</dbReference>